<sequence>WWQPPCGRRVGSSAAGARPSSLRSGWARWRTTECRSGRG</sequence>
<dbReference type="EMBL" id="CADCTI010000109">
    <property type="protein sequence ID" value="CAA9235196.1"/>
    <property type="molecule type" value="Genomic_DNA"/>
</dbReference>
<gene>
    <name evidence="2" type="ORF">AVDCRST_MAG57-1237</name>
</gene>
<evidence type="ECO:0000313" key="2">
    <source>
        <dbReference type="EMBL" id="CAA9235196.1"/>
    </source>
</evidence>
<name>A0A6J4HZ23_9ACTN</name>
<feature type="non-terminal residue" evidence="2">
    <location>
        <position position="1"/>
    </location>
</feature>
<organism evidence="2">
    <name type="scientific">uncultured Blastococcus sp</name>
    <dbReference type="NCBI Taxonomy" id="217144"/>
    <lineage>
        <taxon>Bacteria</taxon>
        <taxon>Bacillati</taxon>
        <taxon>Actinomycetota</taxon>
        <taxon>Actinomycetes</taxon>
        <taxon>Geodermatophilales</taxon>
        <taxon>Geodermatophilaceae</taxon>
        <taxon>Blastococcus</taxon>
        <taxon>environmental samples</taxon>
    </lineage>
</organism>
<proteinExistence type="predicted"/>
<accession>A0A6J4HZ23</accession>
<reference evidence="2" key="1">
    <citation type="submission" date="2020-02" db="EMBL/GenBank/DDBJ databases">
        <authorList>
            <person name="Meier V. D."/>
        </authorList>
    </citation>
    <scope>NUCLEOTIDE SEQUENCE</scope>
    <source>
        <strain evidence="2">AVDCRST_MAG57</strain>
    </source>
</reference>
<protein>
    <submittedName>
        <fullName evidence="2">Uncharacterized protein</fullName>
    </submittedName>
</protein>
<feature type="region of interest" description="Disordered" evidence="1">
    <location>
        <begin position="1"/>
        <end position="23"/>
    </location>
</feature>
<feature type="non-terminal residue" evidence="2">
    <location>
        <position position="39"/>
    </location>
</feature>
<evidence type="ECO:0000256" key="1">
    <source>
        <dbReference type="SAM" id="MobiDB-lite"/>
    </source>
</evidence>
<dbReference type="AlphaFoldDB" id="A0A6J4HZ23"/>